<feature type="domain" description="Histidine kinase" evidence="9">
    <location>
        <begin position="155"/>
        <end position="354"/>
    </location>
</feature>
<feature type="transmembrane region" description="Helical" evidence="8">
    <location>
        <begin position="78"/>
        <end position="99"/>
    </location>
</feature>
<dbReference type="InterPro" id="IPR050980">
    <property type="entry name" value="2C_sensor_his_kinase"/>
</dbReference>
<sequence>MAEHQYRWDAFSAGVVLLGSVLTAATAYHHVVREPAAVGQVIAPTAAFLLDGGLAVVVAAAGIGMARSDRGREHNRTVAAFGAGTAVAFLAAVALTIGIRTVEGRAVPEPVFVLFTSLGAGFLTGALAGEYRARSRSYARSAARKRDSLAFVNGMLRHDVRNDAAIIAGYAEDLDGGEAATDGRDAASVVRDRAQRVVERTELARTVGETVSGEIDPDPIPLAPLVDEAVASARAAYPSATVSSELPSDLAAPVNESFRLVLDNLIENAIEHHDGEATVRVEGERDGDRVRVRVLDDGPGIDPETRTGLFDHAVGTAKGLHVVNTVVDGLGGDVRVEDRDPRGTAVVVSLPAAETEPGADATTGSGPGSTAAGDGRDRGDDAIGPPVDDRDGV</sequence>
<comment type="caution">
    <text evidence="10">The sequence shown here is derived from an EMBL/GenBank/DDBJ whole genome shotgun (WGS) entry which is preliminary data.</text>
</comment>
<dbReference type="RefSeq" id="WP_159666746.1">
    <property type="nucleotide sequence ID" value="NZ_WUUS01000006.1"/>
</dbReference>
<evidence type="ECO:0000256" key="2">
    <source>
        <dbReference type="ARBA" id="ARBA00012438"/>
    </source>
</evidence>
<keyword evidence="8" id="KW-1133">Transmembrane helix</keyword>
<dbReference type="InterPro" id="IPR031623">
    <property type="entry name" value="HisKA_4TM"/>
</dbReference>
<evidence type="ECO:0000259" key="9">
    <source>
        <dbReference type="PROSITE" id="PS50109"/>
    </source>
</evidence>
<comment type="catalytic activity">
    <reaction evidence="1">
        <text>ATP + protein L-histidine = ADP + protein N-phospho-L-histidine.</text>
        <dbReference type="EC" id="2.7.13.3"/>
    </reaction>
</comment>
<evidence type="ECO:0000256" key="5">
    <source>
        <dbReference type="ARBA" id="ARBA00022777"/>
    </source>
</evidence>
<feature type="region of interest" description="Disordered" evidence="7">
    <location>
        <begin position="350"/>
        <end position="393"/>
    </location>
</feature>
<dbReference type="EC" id="2.7.13.3" evidence="2"/>
<dbReference type="InterPro" id="IPR003594">
    <property type="entry name" value="HATPase_dom"/>
</dbReference>
<dbReference type="AlphaFoldDB" id="A0A6B0SYV6"/>
<dbReference type="PANTHER" id="PTHR44936">
    <property type="entry name" value="SENSOR PROTEIN CREC"/>
    <property type="match status" value="1"/>
</dbReference>
<dbReference type="PANTHER" id="PTHR44936:SF10">
    <property type="entry name" value="SENSOR PROTEIN RSTB"/>
    <property type="match status" value="1"/>
</dbReference>
<feature type="transmembrane region" description="Helical" evidence="8">
    <location>
        <begin position="43"/>
        <end position="66"/>
    </location>
</feature>
<dbReference type="InterPro" id="IPR004358">
    <property type="entry name" value="Sig_transdc_His_kin-like_C"/>
</dbReference>
<dbReference type="SUPFAM" id="SSF55874">
    <property type="entry name" value="ATPase domain of HSP90 chaperone/DNA topoisomerase II/histidine kinase"/>
    <property type="match status" value="1"/>
</dbReference>
<proteinExistence type="predicted"/>
<dbReference type="Gene3D" id="3.30.565.10">
    <property type="entry name" value="Histidine kinase-like ATPase, C-terminal domain"/>
    <property type="match status" value="1"/>
</dbReference>
<evidence type="ECO:0000256" key="7">
    <source>
        <dbReference type="SAM" id="MobiDB-lite"/>
    </source>
</evidence>
<feature type="compositionally biased region" description="Basic and acidic residues" evidence="7">
    <location>
        <begin position="374"/>
        <end position="393"/>
    </location>
</feature>
<keyword evidence="6" id="KW-0067">ATP-binding</keyword>
<dbReference type="InterPro" id="IPR005467">
    <property type="entry name" value="His_kinase_dom"/>
</dbReference>
<dbReference type="GO" id="GO:0004673">
    <property type="term" value="F:protein histidine kinase activity"/>
    <property type="evidence" value="ECO:0007669"/>
    <property type="project" value="UniProtKB-EC"/>
</dbReference>
<dbReference type="Pfam" id="PF02518">
    <property type="entry name" value="HATPase_c"/>
    <property type="match status" value="1"/>
</dbReference>
<dbReference type="PROSITE" id="PS50109">
    <property type="entry name" value="HIS_KIN"/>
    <property type="match status" value="1"/>
</dbReference>
<reference evidence="10 11" key="1">
    <citation type="submission" date="2019-12" db="EMBL/GenBank/DDBJ databases">
        <title>Isolation and characterization of three novel carbon monoxide-oxidizing members of Halobacteria from salione crusts and soils.</title>
        <authorList>
            <person name="Myers M.R."/>
            <person name="King G.M."/>
        </authorList>
    </citation>
    <scope>NUCLEOTIDE SEQUENCE [LARGE SCALE GENOMIC DNA]</scope>
    <source>
        <strain evidence="10 11">WSA2</strain>
    </source>
</reference>
<dbReference type="PRINTS" id="PR00344">
    <property type="entry name" value="BCTRLSENSOR"/>
</dbReference>
<keyword evidence="11" id="KW-1185">Reference proteome</keyword>
<feature type="compositionally biased region" description="Low complexity" evidence="7">
    <location>
        <begin position="358"/>
        <end position="373"/>
    </location>
</feature>
<evidence type="ECO:0000313" key="10">
    <source>
        <dbReference type="EMBL" id="MXR41731.1"/>
    </source>
</evidence>
<evidence type="ECO:0000313" key="11">
    <source>
        <dbReference type="Proteomes" id="UP000437065"/>
    </source>
</evidence>
<name>A0A6B0SYV6_9EURY</name>
<protein>
    <recommendedName>
        <fullName evidence="2">histidine kinase</fullName>
        <ecNumber evidence="2">2.7.13.3</ecNumber>
    </recommendedName>
</protein>
<dbReference type="InterPro" id="IPR036890">
    <property type="entry name" value="HATPase_C_sf"/>
</dbReference>
<dbReference type="Proteomes" id="UP000437065">
    <property type="component" value="Unassembled WGS sequence"/>
</dbReference>
<keyword evidence="3" id="KW-0808">Transferase</keyword>
<keyword evidence="8" id="KW-0472">Membrane</keyword>
<evidence type="ECO:0000256" key="6">
    <source>
        <dbReference type="ARBA" id="ARBA00022840"/>
    </source>
</evidence>
<dbReference type="EMBL" id="WUUS01000006">
    <property type="protein sequence ID" value="MXR41731.1"/>
    <property type="molecule type" value="Genomic_DNA"/>
</dbReference>
<evidence type="ECO:0000256" key="4">
    <source>
        <dbReference type="ARBA" id="ARBA00022741"/>
    </source>
</evidence>
<evidence type="ECO:0000256" key="1">
    <source>
        <dbReference type="ARBA" id="ARBA00000085"/>
    </source>
</evidence>
<keyword evidence="4" id="KW-0547">Nucleotide-binding</keyword>
<gene>
    <name evidence="10" type="ORF">GRX01_10325</name>
</gene>
<keyword evidence="8" id="KW-0812">Transmembrane</keyword>
<accession>A0A6B0SYV6</accession>
<keyword evidence="5" id="KW-0418">Kinase</keyword>
<dbReference type="CDD" id="cd00075">
    <property type="entry name" value="HATPase"/>
    <property type="match status" value="1"/>
</dbReference>
<dbReference type="Pfam" id="PF16926">
    <property type="entry name" value="HisKA_4TM"/>
    <property type="match status" value="1"/>
</dbReference>
<organism evidence="10 11">
    <name type="scientific">Halobaculum saliterrae</name>
    <dbReference type="NCBI Taxonomy" id="2073113"/>
    <lineage>
        <taxon>Archaea</taxon>
        <taxon>Methanobacteriati</taxon>
        <taxon>Methanobacteriota</taxon>
        <taxon>Stenosarchaea group</taxon>
        <taxon>Halobacteria</taxon>
        <taxon>Halobacteriales</taxon>
        <taxon>Haloferacaceae</taxon>
        <taxon>Halobaculum</taxon>
    </lineage>
</organism>
<dbReference type="SMART" id="SM00387">
    <property type="entry name" value="HATPase_c"/>
    <property type="match status" value="1"/>
</dbReference>
<feature type="transmembrane region" description="Helical" evidence="8">
    <location>
        <begin position="111"/>
        <end position="131"/>
    </location>
</feature>
<dbReference type="GO" id="GO:0005524">
    <property type="term" value="F:ATP binding"/>
    <property type="evidence" value="ECO:0007669"/>
    <property type="project" value="UniProtKB-KW"/>
</dbReference>
<evidence type="ECO:0000256" key="3">
    <source>
        <dbReference type="ARBA" id="ARBA00022679"/>
    </source>
</evidence>
<dbReference type="OrthoDB" id="3369at2157"/>
<evidence type="ECO:0000256" key="8">
    <source>
        <dbReference type="SAM" id="Phobius"/>
    </source>
</evidence>